<dbReference type="OrthoDB" id="277808at2"/>
<dbReference type="PANTHER" id="PTHR32385">
    <property type="entry name" value="MANNOSYL PHOSPHORYLINOSITOL CERAMIDE SYNTHASE"/>
    <property type="match status" value="1"/>
</dbReference>
<evidence type="ECO:0000256" key="1">
    <source>
        <dbReference type="ARBA" id="ARBA00022679"/>
    </source>
</evidence>
<dbReference type="GO" id="GO:0016020">
    <property type="term" value="C:membrane"/>
    <property type="evidence" value="ECO:0007669"/>
    <property type="project" value="GOC"/>
</dbReference>
<dbReference type="InterPro" id="IPR051706">
    <property type="entry name" value="Glycosyltransferase_domain"/>
</dbReference>
<comment type="caution">
    <text evidence="3">The sequence shown here is derived from an EMBL/GenBank/DDBJ whole genome shotgun (WGS) entry which is preliminary data.</text>
</comment>
<dbReference type="Proteomes" id="UP000243640">
    <property type="component" value="Unassembled WGS sequence"/>
</dbReference>
<proteinExistence type="predicted"/>
<evidence type="ECO:0000313" key="5">
    <source>
        <dbReference type="Proteomes" id="UP000243640"/>
    </source>
</evidence>
<dbReference type="EMBL" id="NQJF01000007">
    <property type="protein sequence ID" value="OYD24345.1"/>
    <property type="molecule type" value="Genomic_DNA"/>
</dbReference>
<reference evidence="3 5" key="1">
    <citation type="submission" date="2017-08" db="EMBL/GenBank/DDBJ databases">
        <title>Draft Genome Sequence of the Marine Bacterium Oceanimonas baumannii ATCC 700832.</title>
        <authorList>
            <person name="Mcclelland W.D."/>
            <person name="Brennan M.A."/>
            <person name="Trachtenberg A.M."/>
            <person name="Maclea K.S."/>
        </authorList>
    </citation>
    <scope>NUCLEOTIDE SEQUENCE [LARGE SCALE GENOMIC DNA]</scope>
    <source>
        <strain evidence="3 5">ATCC 700832</strain>
    </source>
</reference>
<gene>
    <name evidence="3" type="ORF">B6S09_09795</name>
    <name evidence="4" type="ORF">LY04_01909</name>
</gene>
<dbReference type="PANTHER" id="PTHR32385:SF15">
    <property type="entry name" value="INOSITOL PHOSPHOCERAMIDE MANNOSYLTRANSFERASE 1"/>
    <property type="match status" value="1"/>
</dbReference>
<reference evidence="4 6" key="2">
    <citation type="submission" date="2019-03" db="EMBL/GenBank/DDBJ databases">
        <title>Genomic Encyclopedia of Archaeal and Bacterial Type Strains, Phase II (KMG-II): from individual species to whole genera.</title>
        <authorList>
            <person name="Goeker M."/>
        </authorList>
    </citation>
    <scope>NUCLEOTIDE SEQUENCE [LARGE SCALE GENOMIC DNA]</scope>
    <source>
        <strain evidence="4 6">DSM 15594</strain>
    </source>
</reference>
<feature type="region of interest" description="Disordered" evidence="2">
    <location>
        <begin position="245"/>
        <end position="268"/>
    </location>
</feature>
<dbReference type="EMBL" id="SODO01000006">
    <property type="protein sequence ID" value="TDW59082.1"/>
    <property type="molecule type" value="Genomic_DNA"/>
</dbReference>
<dbReference type="InterPro" id="IPR007577">
    <property type="entry name" value="GlycoTrfase_DXD_sugar-bd_CS"/>
</dbReference>
<dbReference type="GO" id="GO:0000030">
    <property type="term" value="F:mannosyltransferase activity"/>
    <property type="evidence" value="ECO:0007669"/>
    <property type="project" value="TreeGrafter"/>
</dbReference>
<evidence type="ECO:0000313" key="6">
    <source>
        <dbReference type="Proteomes" id="UP000295058"/>
    </source>
</evidence>
<keyword evidence="1 3" id="KW-0808">Transferase</keyword>
<dbReference type="AlphaFoldDB" id="A0A235CKG7"/>
<protein>
    <submittedName>
        <fullName evidence="3">Glycosyl transferase</fullName>
    </submittedName>
    <submittedName>
        <fullName evidence="4">Mannosyltransferase OCH1-like enzyme</fullName>
    </submittedName>
</protein>
<name>A0A235CKG7_9GAMM</name>
<sequence>MKAHIVIASRLIKLVANITKVLSYAFHYFFPNKRFTLPARSGALIKGADRAIPRIIWQTNYTDKATLPVYLNYLFNRIMSPTFEYRFMITEARAEFIQANYSPEIFEAYSRLQIGAAQADFWRVLVLQKYGGVYLDIDAHAVWPLGYTIRPEHEELYIIRKNNELTNYFIASKPGNPNMDRLIEQILTNIRENTIQGVYNMTGPGVFNTVLDYQKVPTTWYRHTCSQGSFTNEYFQYIDKPQGKWTKEQHKVDVVRRDPPEKDQQAND</sequence>
<dbReference type="RefSeq" id="WP_094278315.1">
    <property type="nucleotide sequence ID" value="NZ_NQJF01000007.1"/>
</dbReference>
<dbReference type="GO" id="GO:0051999">
    <property type="term" value="P:mannosyl-inositol phosphorylceramide biosynthetic process"/>
    <property type="evidence" value="ECO:0007669"/>
    <property type="project" value="TreeGrafter"/>
</dbReference>
<dbReference type="Proteomes" id="UP000295058">
    <property type="component" value="Unassembled WGS sequence"/>
</dbReference>
<evidence type="ECO:0000313" key="4">
    <source>
        <dbReference type="EMBL" id="TDW59082.1"/>
    </source>
</evidence>
<evidence type="ECO:0000256" key="2">
    <source>
        <dbReference type="SAM" id="MobiDB-lite"/>
    </source>
</evidence>
<organism evidence="3 5">
    <name type="scientific">Oceanimonas baumannii</name>
    <dbReference type="NCBI Taxonomy" id="129578"/>
    <lineage>
        <taxon>Bacteria</taxon>
        <taxon>Pseudomonadati</taxon>
        <taxon>Pseudomonadota</taxon>
        <taxon>Gammaproteobacteria</taxon>
        <taxon>Aeromonadales</taxon>
        <taxon>Aeromonadaceae</taxon>
        <taxon>Oceanimonas</taxon>
    </lineage>
</organism>
<dbReference type="InterPro" id="IPR029044">
    <property type="entry name" value="Nucleotide-diphossugar_trans"/>
</dbReference>
<keyword evidence="6" id="KW-1185">Reference proteome</keyword>
<evidence type="ECO:0000313" key="3">
    <source>
        <dbReference type="EMBL" id="OYD24345.1"/>
    </source>
</evidence>
<accession>A0A235CKG7</accession>
<dbReference type="Gene3D" id="3.90.550.20">
    <property type="match status" value="1"/>
</dbReference>
<dbReference type="Pfam" id="PF04488">
    <property type="entry name" value="Gly_transf_sug"/>
    <property type="match status" value="1"/>
</dbReference>
<dbReference type="SUPFAM" id="SSF53448">
    <property type="entry name" value="Nucleotide-diphospho-sugar transferases"/>
    <property type="match status" value="1"/>
</dbReference>